<keyword evidence="2" id="KW-1133">Transmembrane helix</keyword>
<evidence type="ECO:0008006" key="5">
    <source>
        <dbReference type="Google" id="ProtNLM"/>
    </source>
</evidence>
<organism evidence="3 4">
    <name type="scientific">Solanum bulbocastanum</name>
    <name type="common">Wild potato</name>
    <dbReference type="NCBI Taxonomy" id="147425"/>
    <lineage>
        <taxon>Eukaryota</taxon>
        <taxon>Viridiplantae</taxon>
        <taxon>Streptophyta</taxon>
        <taxon>Embryophyta</taxon>
        <taxon>Tracheophyta</taxon>
        <taxon>Spermatophyta</taxon>
        <taxon>Magnoliopsida</taxon>
        <taxon>eudicotyledons</taxon>
        <taxon>Gunneridae</taxon>
        <taxon>Pentapetalae</taxon>
        <taxon>asterids</taxon>
        <taxon>lamiids</taxon>
        <taxon>Solanales</taxon>
        <taxon>Solanaceae</taxon>
        <taxon>Solanoideae</taxon>
        <taxon>Solaneae</taxon>
        <taxon>Solanum</taxon>
    </lineage>
</organism>
<reference evidence="3 4" key="1">
    <citation type="submission" date="2024-02" db="EMBL/GenBank/DDBJ databases">
        <title>de novo genome assembly of Solanum bulbocastanum strain 11H21.</title>
        <authorList>
            <person name="Hosaka A.J."/>
        </authorList>
    </citation>
    <scope>NUCLEOTIDE SEQUENCE [LARGE SCALE GENOMIC DNA]</scope>
    <source>
        <tissue evidence="3">Young leaves</tissue>
    </source>
</reference>
<evidence type="ECO:0000256" key="2">
    <source>
        <dbReference type="SAM" id="Phobius"/>
    </source>
</evidence>
<keyword evidence="2" id="KW-0472">Membrane</keyword>
<dbReference type="EMBL" id="JBANQN010000010">
    <property type="protein sequence ID" value="KAK6778485.1"/>
    <property type="molecule type" value="Genomic_DNA"/>
</dbReference>
<dbReference type="PANTHER" id="PTHR33787">
    <property type="match status" value="1"/>
</dbReference>
<feature type="transmembrane region" description="Helical" evidence="2">
    <location>
        <begin position="198"/>
        <end position="216"/>
    </location>
</feature>
<dbReference type="InterPro" id="IPR007572">
    <property type="entry name" value="Uncharacterised_Ycf20"/>
</dbReference>
<evidence type="ECO:0000313" key="3">
    <source>
        <dbReference type="EMBL" id="KAK6778485.1"/>
    </source>
</evidence>
<feature type="transmembrane region" description="Helical" evidence="2">
    <location>
        <begin position="173"/>
        <end position="192"/>
    </location>
</feature>
<dbReference type="PANTHER" id="PTHR33787:SF3">
    <property type="entry name" value="YCF20-LIKE PROTEIN"/>
    <property type="match status" value="1"/>
</dbReference>
<dbReference type="AlphaFoldDB" id="A0AAN8T124"/>
<accession>A0AAN8T124</accession>
<protein>
    <recommendedName>
        <fullName evidence="5">Ycf20-like protein</fullName>
    </recommendedName>
</protein>
<evidence type="ECO:0000256" key="1">
    <source>
        <dbReference type="ARBA" id="ARBA00009846"/>
    </source>
</evidence>
<dbReference type="Pfam" id="PF04483">
    <property type="entry name" value="DUF565"/>
    <property type="match status" value="1"/>
</dbReference>
<keyword evidence="4" id="KW-1185">Reference proteome</keyword>
<keyword evidence="2" id="KW-0812">Transmembrane</keyword>
<comment type="caution">
    <text evidence="3">The sequence shown here is derived from an EMBL/GenBank/DDBJ whole genome shotgun (WGS) entry which is preliminary data.</text>
</comment>
<name>A0AAN8T124_SOLBU</name>
<gene>
    <name evidence="3" type="ORF">RDI58_025203</name>
</gene>
<proteinExistence type="inferred from homology"/>
<sequence length="250" mass="27871">MTLFRLYNWSAGETTDGGFSHRRRQRKLTGDNQKPIVSLFCILPIPDRTYDRFLQDMAAKLPLPSCPTISKHLSADQMGSRFNGAVCLRKAAHSLGRIMHFQLSFTNIIQPYSFRNFKRRAWSIRSAADGSGLDSSPTTSGSSGTRLIRAIEALLAKLDARIKVLRKNLPMKLLFFLVGFYCATAFATVIGQTGDWDIISSGLAVAVVEGIGALMYRSIPLIDGVRSIIIMFNYWKTGLTLGLFLDSFKY</sequence>
<comment type="similarity">
    <text evidence="1">Belongs to the ycf20 family.</text>
</comment>
<dbReference type="Proteomes" id="UP001371456">
    <property type="component" value="Unassembled WGS sequence"/>
</dbReference>
<evidence type="ECO:0000313" key="4">
    <source>
        <dbReference type="Proteomes" id="UP001371456"/>
    </source>
</evidence>